<gene>
    <name evidence="1" type="ordered locus">Dshi_4225</name>
</gene>
<reference evidence="2" key="1">
    <citation type="journal article" date="2010" name="ISME J.">
        <title>The complete genome sequence of the algal symbiont Dinoroseobacter shibae: a hitchhiker's guide to life in the sea.</title>
        <authorList>
            <person name="Wagner-Dobler I."/>
            <person name="Ballhausen B."/>
            <person name="Berger M."/>
            <person name="Brinkhoff T."/>
            <person name="Buchholz I."/>
            <person name="Bunk B."/>
            <person name="Cypionka H."/>
            <person name="Daniel R."/>
            <person name="Drepper T."/>
            <person name="Gerdts G."/>
            <person name="Hahnke S."/>
            <person name="Han C."/>
            <person name="Jahn D."/>
            <person name="Kalhoefer D."/>
            <person name="Kiss H."/>
            <person name="Klenk H.P."/>
            <person name="Kyrpides N."/>
            <person name="Liebl W."/>
            <person name="Liesegang H."/>
            <person name="Meincke L."/>
            <person name="Pati A."/>
            <person name="Petersen J."/>
            <person name="Piekarski T."/>
            <person name="Pommerenke C."/>
            <person name="Pradella S."/>
            <person name="Pukall R."/>
            <person name="Rabus R."/>
            <person name="Stackebrandt E."/>
            <person name="Thole S."/>
            <person name="Thompson L."/>
            <person name="Tielen P."/>
            <person name="Tomasch J."/>
            <person name="von Jan M."/>
            <person name="Wanphrut N."/>
            <person name="Wichels A."/>
            <person name="Zech H."/>
            <person name="Simon M."/>
        </authorList>
    </citation>
    <scope>NUCLEOTIDE SEQUENCE [LARGE SCALE GENOMIC DNA]</scope>
    <source>
        <strain evidence="2">DSM 16493 / NCIMB 14021 / DFL 12</strain>
        <plasmid evidence="2">Plasmid pDSHI05</plasmid>
    </source>
</reference>
<dbReference type="Gene3D" id="2.10.70.10">
    <property type="entry name" value="Complement Module, domain 1"/>
    <property type="match status" value="1"/>
</dbReference>
<dbReference type="Proteomes" id="UP000006833">
    <property type="component" value="Plasmid pDSHI05"/>
</dbReference>
<evidence type="ECO:0008006" key="3">
    <source>
        <dbReference type="Google" id="ProtNLM"/>
    </source>
</evidence>
<sequence>MPSQTITPDKDTVPVFDARDLLGPNLRAFLRLDDQTYTLRMTRNGKLILTK</sequence>
<dbReference type="InterPro" id="IPR019600">
    <property type="entry name" value="Hemin_uptake_protein_HemP"/>
</dbReference>
<keyword evidence="2" id="KW-1185">Reference proteome</keyword>
<dbReference type="RefSeq" id="WP_012187502.1">
    <property type="nucleotide sequence ID" value="NC_009959.1"/>
</dbReference>
<organism evidence="1 2">
    <name type="scientific">Dinoroseobacter shibae (strain DSM 16493 / NCIMB 14021 / DFL 12)</name>
    <dbReference type="NCBI Taxonomy" id="398580"/>
    <lineage>
        <taxon>Bacteria</taxon>
        <taxon>Pseudomonadati</taxon>
        <taxon>Pseudomonadota</taxon>
        <taxon>Alphaproteobacteria</taxon>
        <taxon>Rhodobacterales</taxon>
        <taxon>Roseobacteraceae</taxon>
        <taxon>Dinoroseobacter</taxon>
    </lineage>
</organism>
<dbReference type="KEGG" id="dsh:Dshi_4225"/>
<keyword evidence="1" id="KW-0614">Plasmid</keyword>
<accession>A8LUL8</accession>
<evidence type="ECO:0000313" key="2">
    <source>
        <dbReference type="Proteomes" id="UP000006833"/>
    </source>
</evidence>
<geneLocation type="plasmid" evidence="1 2">
    <name>pDSHI05</name>
</geneLocation>
<protein>
    <recommendedName>
        <fullName evidence="3">Hemin uptake protein hemP</fullName>
    </recommendedName>
</protein>
<evidence type="ECO:0000313" key="1">
    <source>
        <dbReference type="EMBL" id="ABV95935.1"/>
    </source>
</evidence>
<dbReference type="Pfam" id="PF10636">
    <property type="entry name" value="hemP"/>
    <property type="match status" value="1"/>
</dbReference>
<dbReference type="EMBL" id="CP000835">
    <property type="protein sequence ID" value="ABV95935.1"/>
    <property type="molecule type" value="Genomic_DNA"/>
</dbReference>
<dbReference type="AlphaFoldDB" id="A8LUL8"/>
<dbReference type="HOGENOM" id="CLU_178563_4_1_5"/>
<name>A8LUL8_DINSH</name>
<proteinExistence type="predicted"/>
<dbReference type="eggNOG" id="COG4256">
    <property type="taxonomic scope" value="Bacteria"/>
</dbReference>
<dbReference type="OrthoDB" id="7691333at2"/>